<gene>
    <name evidence="1" type="ORF">HGM15179_000821</name>
</gene>
<comment type="caution">
    <text evidence="1">The sequence shown here is derived from an EMBL/GenBank/DDBJ whole genome shotgun (WGS) entry which is preliminary data.</text>
</comment>
<dbReference type="PANTHER" id="PTHR33332">
    <property type="entry name" value="REVERSE TRANSCRIPTASE DOMAIN-CONTAINING PROTEIN"/>
    <property type="match status" value="1"/>
</dbReference>
<dbReference type="AlphaFoldDB" id="A0A8K1LTY9"/>
<dbReference type="OrthoDB" id="416454at2759"/>
<accession>A0A8K1LTY9</accession>
<keyword evidence="2" id="KW-1185">Reference proteome</keyword>
<evidence type="ECO:0000313" key="1">
    <source>
        <dbReference type="EMBL" id="TRZ26209.1"/>
    </source>
</evidence>
<dbReference type="Proteomes" id="UP000796761">
    <property type="component" value="Unassembled WGS sequence"/>
</dbReference>
<dbReference type="EMBL" id="SWJQ01000015">
    <property type="protein sequence ID" value="TRZ26209.1"/>
    <property type="molecule type" value="Genomic_DNA"/>
</dbReference>
<protein>
    <recommendedName>
        <fullName evidence="3">Reverse transcriptase</fullName>
    </recommendedName>
</protein>
<evidence type="ECO:0000313" key="2">
    <source>
        <dbReference type="Proteomes" id="UP000796761"/>
    </source>
</evidence>
<proteinExistence type="predicted"/>
<name>A0A8K1LTY9_9PASS</name>
<reference evidence="1" key="1">
    <citation type="submission" date="2019-04" db="EMBL/GenBank/DDBJ databases">
        <title>Genome assembly of Zosterops borbonicus 15179.</title>
        <authorList>
            <person name="Leroy T."/>
            <person name="Anselmetti Y."/>
            <person name="Tilak M.-K."/>
            <person name="Nabholz B."/>
        </authorList>
    </citation>
    <scope>NUCLEOTIDE SEQUENCE</scope>
    <source>
        <strain evidence="1">HGM_15179</strain>
        <tissue evidence="1">Muscle</tissue>
    </source>
</reference>
<organism evidence="1 2">
    <name type="scientific">Zosterops borbonicus</name>
    <dbReference type="NCBI Taxonomy" id="364589"/>
    <lineage>
        <taxon>Eukaryota</taxon>
        <taxon>Metazoa</taxon>
        <taxon>Chordata</taxon>
        <taxon>Craniata</taxon>
        <taxon>Vertebrata</taxon>
        <taxon>Euteleostomi</taxon>
        <taxon>Archelosauria</taxon>
        <taxon>Archosauria</taxon>
        <taxon>Dinosauria</taxon>
        <taxon>Saurischia</taxon>
        <taxon>Theropoda</taxon>
        <taxon>Coelurosauria</taxon>
        <taxon>Aves</taxon>
        <taxon>Neognathae</taxon>
        <taxon>Neoaves</taxon>
        <taxon>Telluraves</taxon>
        <taxon>Australaves</taxon>
        <taxon>Passeriformes</taxon>
        <taxon>Sylvioidea</taxon>
        <taxon>Zosteropidae</taxon>
        <taxon>Zosterops</taxon>
    </lineage>
</organism>
<sequence>MRNRWEIIFSLQNATNFYPDSNESALQQKKVMAFADEIKAASAIFNKCKRPQRSVIPKDFFFLYGTFQKGDLSGKSSRKITCGKVRLRPENRVLAPPKILSLETARSVIPKDFFFLYGTFQKGDLSGKSSRKITCGKVRLRPENRVLAPPKILSLETASGVLQSSILSSVLFNIFINDLDAGLEGILSKFADDTKWGEAVDSLKGREALKRDLNKSEDLAITNHMKFNKGKSQILHLG</sequence>
<evidence type="ECO:0008006" key="3">
    <source>
        <dbReference type="Google" id="ProtNLM"/>
    </source>
</evidence>